<feature type="transmembrane region" description="Helical" evidence="1">
    <location>
        <begin position="79"/>
        <end position="102"/>
    </location>
</feature>
<accession>A0A0X8GY16</accession>
<keyword evidence="1" id="KW-1133">Transmembrane helix</keyword>
<organism evidence="2 3">
    <name type="scientific">Erysipelothrix larvae</name>
    <dbReference type="NCBI Taxonomy" id="1514105"/>
    <lineage>
        <taxon>Bacteria</taxon>
        <taxon>Bacillati</taxon>
        <taxon>Bacillota</taxon>
        <taxon>Erysipelotrichia</taxon>
        <taxon>Erysipelotrichales</taxon>
        <taxon>Erysipelotrichaceae</taxon>
        <taxon>Erysipelothrix</taxon>
    </lineage>
</organism>
<proteinExistence type="predicted"/>
<gene>
    <name evidence="2" type="ORF">AOC36_00500</name>
</gene>
<dbReference type="KEGG" id="erl:AOC36_00500"/>
<dbReference type="EMBL" id="CP013213">
    <property type="protein sequence ID" value="AMC92525.1"/>
    <property type="molecule type" value="Genomic_DNA"/>
</dbReference>
<name>A0A0X8GY16_9FIRM</name>
<keyword evidence="1" id="KW-0812">Transmembrane</keyword>
<sequence>MNHIKSNIYKSMLFSLGMNTIMWNAVYSRGYPALLNESMLNQLGNQTLILLFPIMLGGVIGYTLLSLTDQVNQRLEQSIFRVILNGLLSVLGVLIFISFTSVLLTKEIIIITILCITSVFLIIAVIDHIRIKKELKTINKILGYIDHKVNVKSHFRTIIHQINSSLGETHQRFESTSPEAQCLTDLFTEIDQHLVPLDDIEEVIPLTLNFSQMANGFYVWYAPKSEASKQYHNLFHDTTKNQVLMLTKRSIIIVTPIVFFDTKEAHVYDYDDITSIKFEEKIPNTKEFSLKTKQGNVYSFSIYDDEAKLLNSKPVIISKAKEPFDNKYSKVLFILVILFLSLIILLPFLNYVFSSF</sequence>
<dbReference type="Proteomes" id="UP000063781">
    <property type="component" value="Chromosome"/>
</dbReference>
<protein>
    <submittedName>
        <fullName evidence="2">Uncharacterized protein</fullName>
    </submittedName>
</protein>
<reference evidence="2 3" key="1">
    <citation type="submission" date="2015-10" db="EMBL/GenBank/DDBJ databases">
        <title>Erysipelothrix larvae sp. LV19 isolated from the larval gut of the rhinoceros beetle, Trypoxylus dichotomus.</title>
        <authorList>
            <person name="Lim S."/>
            <person name="Kim B.-C."/>
        </authorList>
    </citation>
    <scope>NUCLEOTIDE SEQUENCE [LARGE SCALE GENOMIC DNA]</scope>
    <source>
        <strain evidence="2 3">LV19</strain>
    </source>
</reference>
<feature type="transmembrane region" description="Helical" evidence="1">
    <location>
        <begin position="108"/>
        <end position="126"/>
    </location>
</feature>
<evidence type="ECO:0000313" key="3">
    <source>
        <dbReference type="Proteomes" id="UP000063781"/>
    </source>
</evidence>
<keyword evidence="1" id="KW-0472">Membrane</keyword>
<dbReference type="OrthoDB" id="2288300at2"/>
<dbReference type="STRING" id="1514105.AOC36_00500"/>
<feature type="transmembrane region" description="Helical" evidence="1">
    <location>
        <begin position="331"/>
        <end position="353"/>
    </location>
</feature>
<keyword evidence="3" id="KW-1185">Reference proteome</keyword>
<evidence type="ECO:0000313" key="2">
    <source>
        <dbReference type="EMBL" id="AMC92525.1"/>
    </source>
</evidence>
<feature type="transmembrane region" description="Helical" evidence="1">
    <location>
        <begin position="12"/>
        <end position="28"/>
    </location>
</feature>
<dbReference type="RefSeq" id="WP_067629865.1">
    <property type="nucleotide sequence ID" value="NZ_CP013213.1"/>
</dbReference>
<feature type="transmembrane region" description="Helical" evidence="1">
    <location>
        <begin position="48"/>
        <end position="67"/>
    </location>
</feature>
<dbReference type="AlphaFoldDB" id="A0A0X8GY16"/>
<evidence type="ECO:0000256" key="1">
    <source>
        <dbReference type="SAM" id="Phobius"/>
    </source>
</evidence>